<dbReference type="PANTHER" id="PTHR30408">
    <property type="entry name" value="TYPE-1 RESTRICTION ENZYME ECOKI SPECIFICITY PROTEIN"/>
    <property type="match status" value="1"/>
</dbReference>
<dbReference type="CDD" id="cd17495">
    <property type="entry name" value="RMtype1_S_Cep9333ORF4827P-TRD2-CR2_like"/>
    <property type="match status" value="1"/>
</dbReference>
<proteinExistence type="inferred from homology"/>
<dbReference type="OrthoDB" id="9798929at2"/>
<dbReference type="GO" id="GO:0009307">
    <property type="term" value="P:DNA restriction-modification system"/>
    <property type="evidence" value="ECO:0007669"/>
    <property type="project" value="UniProtKB-KW"/>
</dbReference>
<name>A0A377IZL1_9PAST</name>
<keyword evidence="6" id="KW-1185">Reference proteome</keyword>
<evidence type="ECO:0000313" key="5">
    <source>
        <dbReference type="EMBL" id="STO93539.1"/>
    </source>
</evidence>
<dbReference type="Gene3D" id="3.90.220.20">
    <property type="entry name" value="DNA methylase specificity domains"/>
    <property type="match status" value="2"/>
</dbReference>
<dbReference type="InterPro" id="IPR044946">
    <property type="entry name" value="Restrct_endonuc_typeI_TRD_sf"/>
</dbReference>
<organism evidence="5 6">
    <name type="scientific">Haemophilus pittmaniae</name>
    <dbReference type="NCBI Taxonomy" id="249188"/>
    <lineage>
        <taxon>Bacteria</taxon>
        <taxon>Pseudomonadati</taxon>
        <taxon>Pseudomonadota</taxon>
        <taxon>Gammaproteobacteria</taxon>
        <taxon>Pasteurellales</taxon>
        <taxon>Pasteurellaceae</taxon>
        <taxon>Haemophilus</taxon>
    </lineage>
</organism>
<evidence type="ECO:0000256" key="1">
    <source>
        <dbReference type="ARBA" id="ARBA00010923"/>
    </source>
</evidence>
<dbReference type="GO" id="GO:0003677">
    <property type="term" value="F:DNA binding"/>
    <property type="evidence" value="ECO:0007669"/>
    <property type="project" value="UniProtKB-KW"/>
</dbReference>
<dbReference type="PANTHER" id="PTHR30408:SF13">
    <property type="entry name" value="TYPE I RESTRICTION ENZYME HINDI SPECIFICITY SUBUNIT"/>
    <property type="match status" value="1"/>
</dbReference>
<evidence type="ECO:0000256" key="2">
    <source>
        <dbReference type="ARBA" id="ARBA00022747"/>
    </source>
</evidence>
<keyword evidence="2" id="KW-0680">Restriction system</keyword>
<dbReference type="REBASE" id="431350">
    <property type="entry name" value="S.Hpi13335I"/>
</dbReference>
<dbReference type="InterPro" id="IPR000055">
    <property type="entry name" value="Restrct_endonuc_typeI_TRD"/>
</dbReference>
<dbReference type="InterPro" id="IPR052021">
    <property type="entry name" value="Type-I_RS_S_subunit"/>
</dbReference>
<dbReference type="Pfam" id="PF01420">
    <property type="entry name" value="Methylase_S"/>
    <property type="match status" value="2"/>
</dbReference>
<dbReference type="SUPFAM" id="SSF116734">
    <property type="entry name" value="DNA methylase specificity domain"/>
    <property type="match status" value="2"/>
</dbReference>
<keyword evidence="3" id="KW-0238">DNA-binding</keyword>
<dbReference type="RefSeq" id="WP_115003240.1">
    <property type="nucleotide sequence ID" value="NZ_UGHS01000004.1"/>
</dbReference>
<accession>A0A377IZL1</accession>
<evidence type="ECO:0000256" key="3">
    <source>
        <dbReference type="ARBA" id="ARBA00023125"/>
    </source>
</evidence>
<evidence type="ECO:0000313" key="6">
    <source>
        <dbReference type="Proteomes" id="UP000255264"/>
    </source>
</evidence>
<dbReference type="AlphaFoldDB" id="A0A377IZL1"/>
<feature type="domain" description="Type I restriction modification DNA specificity" evidence="4">
    <location>
        <begin position="242"/>
        <end position="401"/>
    </location>
</feature>
<dbReference type="Proteomes" id="UP000255264">
    <property type="component" value="Unassembled WGS sequence"/>
</dbReference>
<gene>
    <name evidence="5" type="primary">hsdS</name>
    <name evidence="5" type="ORF">NCTC13335_01421</name>
</gene>
<comment type="similarity">
    <text evidence="1">Belongs to the type-I restriction system S methylase family.</text>
</comment>
<sequence>MSKLVKLKEIVDFKTGRLDSNCAEENGIYPFFTCSPETLRINSYAFDCEAVLLAGNNANAVFPVKYYNGKFNAYQRTYIITPKDKSKINVKWLYFQIKHVAFELGIRAVGSATKFLTKRILDDYEINLPDLDTQNYIARALWGLENKIQLNSQINQTLEQITQALFKSWFVDFDPVRAKVQAFSDGLSLEQAELAAMQAISGKTPEELAALSQTQPDRYAELAETAKAFPCEMVEVKGVEVPKGWELSTIGDCYDVVMGQSPKGETYNENKQGMLFYQGRAEFGWRFPTPRLFTTDPKRIAEQNSILMSVRAPVGDINIALEKCCIGRGLAALQHKSKSLSFGLYQIQSIKPELDLFNGEGTVFGSINQANLKNIQIINPEEKFIQLFEKNLSSCDSEIMNNEIENNALKEIRDLLLPRLLNGELNG</sequence>
<protein>
    <submittedName>
        <fullName evidence="5">Type I restriction enzyme HindVIIP, S protein</fullName>
    </submittedName>
</protein>
<reference evidence="5 6" key="1">
    <citation type="submission" date="2018-06" db="EMBL/GenBank/DDBJ databases">
        <authorList>
            <consortium name="Pathogen Informatics"/>
            <person name="Doyle S."/>
        </authorList>
    </citation>
    <scope>NUCLEOTIDE SEQUENCE [LARGE SCALE GENOMIC DNA]</scope>
    <source>
        <strain evidence="5 6">NCTC13335</strain>
    </source>
</reference>
<dbReference type="EMBL" id="UGHS01000004">
    <property type="protein sequence ID" value="STO93539.1"/>
    <property type="molecule type" value="Genomic_DNA"/>
</dbReference>
<evidence type="ECO:0000259" key="4">
    <source>
        <dbReference type="Pfam" id="PF01420"/>
    </source>
</evidence>
<feature type="domain" description="Type I restriction modification DNA specificity" evidence="4">
    <location>
        <begin position="4"/>
        <end position="160"/>
    </location>
</feature>